<dbReference type="Gene3D" id="3.40.50.2300">
    <property type="match status" value="1"/>
</dbReference>
<evidence type="ECO:0000256" key="2">
    <source>
        <dbReference type="ARBA" id="ARBA00022801"/>
    </source>
</evidence>
<keyword evidence="3" id="KW-0904">Protein phosphatase</keyword>
<evidence type="ECO:0000313" key="6">
    <source>
        <dbReference type="EMBL" id="NWK54500.1"/>
    </source>
</evidence>
<dbReference type="AlphaFoldDB" id="A0A851GIN7"/>
<dbReference type="SMART" id="SM00226">
    <property type="entry name" value="LMWPc"/>
    <property type="match status" value="1"/>
</dbReference>
<dbReference type="Pfam" id="PF01451">
    <property type="entry name" value="LMWPc"/>
    <property type="match status" value="1"/>
</dbReference>
<evidence type="ECO:0000313" key="7">
    <source>
        <dbReference type="Proteomes" id="UP000557872"/>
    </source>
</evidence>
<accession>A0A851GIN7</accession>
<dbReference type="PANTHER" id="PTHR47439:SF1">
    <property type="entry name" value="ACID PHOSPHATASE"/>
    <property type="match status" value="1"/>
</dbReference>
<name>A0A851GIN7_9BACT</name>
<sequence>MTPPPYRVLFVCMGNICRSPAGENIFRHQVQQAGLEDSILIDSAGTIDYHVGHQPDRRMCQTLKSRGIASEGSARHFTAQDFIDFDLILTMDEENYHNVTKLDPEGKFRDKVKRFTSFCRQEEHRIKEVPDPYYGGNEGFEFVADILEDGSRALLEYVRNQG</sequence>
<dbReference type="CDD" id="cd16343">
    <property type="entry name" value="LMWPTP"/>
    <property type="match status" value="1"/>
</dbReference>
<proteinExistence type="inferred from homology"/>
<comment type="caution">
    <text evidence="6">The sequence shown here is derived from an EMBL/GenBank/DDBJ whole genome shotgun (WGS) entry which is preliminary data.</text>
</comment>
<keyword evidence="2" id="KW-0378">Hydrolase</keyword>
<feature type="active site" evidence="4">
    <location>
        <position position="18"/>
    </location>
</feature>
<keyword evidence="7" id="KW-1185">Reference proteome</keyword>
<comment type="similarity">
    <text evidence="1">Belongs to the low molecular weight phosphotyrosine protein phosphatase family.</text>
</comment>
<dbReference type="RefSeq" id="WP_178931025.1">
    <property type="nucleotide sequence ID" value="NZ_JACBAZ010000001.1"/>
</dbReference>
<evidence type="ECO:0000256" key="3">
    <source>
        <dbReference type="ARBA" id="ARBA00022912"/>
    </source>
</evidence>
<dbReference type="GO" id="GO:0004725">
    <property type="term" value="F:protein tyrosine phosphatase activity"/>
    <property type="evidence" value="ECO:0007669"/>
    <property type="project" value="InterPro"/>
</dbReference>
<dbReference type="PANTHER" id="PTHR47439">
    <property type="entry name" value="LOW MOLECULAR WEIGHT PHOSPHOTYROSINE PROTEIN PHOSPHATASE-RELATED"/>
    <property type="match status" value="1"/>
</dbReference>
<reference evidence="6 7" key="1">
    <citation type="submission" date="2020-07" db="EMBL/GenBank/DDBJ databases">
        <title>Roseicoccus Jingziensis gen. nov., sp. nov., isolated from coastal seawater.</title>
        <authorList>
            <person name="Feng X."/>
        </authorList>
    </citation>
    <scope>NUCLEOTIDE SEQUENCE [LARGE SCALE GENOMIC DNA]</scope>
    <source>
        <strain evidence="6 7">N1E253</strain>
    </source>
</reference>
<dbReference type="EMBL" id="JACBAZ010000001">
    <property type="protein sequence ID" value="NWK54500.1"/>
    <property type="molecule type" value="Genomic_DNA"/>
</dbReference>
<evidence type="ECO:0000256" key="1">
    <source>
        <dbReference type="ARBA" id="ARBA00011063"/>
    </source>
</evidence>
<dbReference type="InterPro" id="IPR023485">
    <property type="entry name" value="Ptyr_pPase"/>
</dbReference>
<dbReference type="InterPro" id="IPR052995">
    <property type="entry name" value="LMW-PTP"/>
</dbReference>
<evidence type="ECO:0000259" key="5">
    <source>
        <dbReference type="SMART" id="SM00226"/>
    </source>
</evidence>
<gene>
    <name evidence="6" type="ORF">HW115_02680</name>
</gene>
<dbReference type="PRINTS" id="PR00719">
    <property type="entry name" value="LMWPTPASE"/>
</dbReference>
<protein>
    <submittedName>
        <fullName evidence="6">Low molecular weight phosphotyrosine protein phosphatase</fullName>
    </submittedName>
</protein>
<dbReference type="SUPFAM" id="SSF52788">
    <property type="entry name" value="Phosphotyrosine protein phosphatases I"/>
    <property type="match status" value="1"/>
</dbReference>
<dbReference type="InterPro" id="IPR017867">
    <property type="entry name" value="Tyr_phospatase_low_mol_wt"/>
</dbReference>
<dbReference type="FunFam" id="3.40.50.2300:FF:000113">
    <property type="entry name" value="Low molecular weight protein-tyrosine-phosphatase"/>
    <property type="match status" value="1"/>
</dbReference>
<feature type="active site" description="Proton donor" evidence="4">
    <location>
        <position position="131"/>
    </location>
</feature>
<feature type="active site" description="Nucleophile" evidence="4">
    <location>
        <position position="12"/>
    </location>
</feature>
<organism evidence="6 7">
    <name type="scientific">Oceaniferula marina</name>
    <dbReference type="NCBI Taxonomy" id="2748318"/>
    <lineage>
        <taxon>Bacteria</taxon>
        <taxon>Pseudomonadati</taxon>
        <taxon>Verrucomicrobiota</taxon>
        <taxon>Verrucomicrobiia</taxon>
        <taxon>Verrucomicrobiales</taxon>
        <taxon>Verrucomicrobiaceae</taxon>
        <taxon>Oceaniferula</taxon>
    </lineage>
</organism>
<feature type="domain" description="Phosphotyrosine protein phosphatase I" evidence="5">
    <location>
        <begin position="6"/>
        <end position="157"/>
    </location>
</feature>
<dbReference type="Proteomes" id="UP000557872">
    <property type="component" value="Unassembled WGS sequence"/>
</dbReference>
<dbReference type="InterPro" id="IPR036196">
    <property type="entry name" value="Ptyr_pPase_sf"/>
</dbReference>
<evidence type="ECO:0000256" key="4">
    <source>
        <dbReference type="PIRSR" id="PIRSR617867-1"/>
    </source>
</evidence>